<dbReference type="AlphaFoldDB" id="A0A4R0RVK7"/>
<gene>
    <name evidence="2" type="ORF">EIP91_005469</name>
</gene>
<evidence type="ECO:0000313" key="2">
    <source>
        <dbReference type="EMBL" id="TCD71703.1"/>
    </source>
</evidence>
<feature type="compositionally biased region" description="Pro residues" evidence="1">
    <location>
        <begin position="101"/>
        <end position="114"/>
    </location>
</feature>
<accession>A0A4R0RVK7</accession>
<dbReference type="EMBL" id="RWJN01000003">
    <property type="protein sequence ID" value="TCD71703.1"/>
    <property type="molecule type" value="Genomic_DNA"/>
</dbReference>
<sequence>MGEELAKQPRWVWHSSAGFIHHPDAKCSDCNSRQIHVSNAEALDDEFKAAVSLKRADRREIEKLRQILMERDKEISQLRAANADLTAQVAKTLERDNQRRPPVPSAPLPTPPSPVASTAGSPPSHVPMDVDRDPRSRRLSYPPPPPQAHVLDEDRITTRDPRPSASHATPNAAPERGRVASDPARHATPSGPRTPPRSNRSRSRSRYGGQRAPYPEHRGIKRDGSSHSYRDFIGSAMSKEEFSRADPDEARLLPPVYRRSHIFSVEDVVDLLDRQCYRGNLLSKTACKVLDDLYDYSENRHPRVRLPVEDYVVEHYLANRRYSNWCRAP</sequence>
<reference evidence="2 3" key="1">
    <citation type="submission" date="2018-11" db="EMBL/GenBank/DDBJ databases">
        <title>Genome assembly of Steccherinum ochraceum LE-BIN_3174, the white-rot fungus of the Steccherinaceae family (The Residual Polyporoid clade, Polyporales, Basidiomycota).</title>
        <authorList>
            <person name="Fedorova T.V."/>
            <person name="Glazunova O.A."/>
            <person name="Landesman E.O."/>
            <person name="Moiseenko K.V."/>
            <person name="Psurtseva N.V."/>
            <person name="Savinova O.S."/>
            <person name="Shakhova N.V."/>
            <person name="Tyazhelova T.V."/>
            <person name="Vasina D.V."/>
        </authorList>
    </citation>
    <scope>NUCLEOTIDE SEQUENCE [LARGE SCALE GENOMIC DNA]</scope>
    <source>
        <strain evidence="2 3">LE-BIN_3174</strain>
    </source>
</reference>
<comment type="caution">
    <text evidence="2">The sequence shown here is derived from an EMBL/GenBank/DDBJ whole genome shotgun (WGS) entry which is preliminary data.</text>
</comment>
<proteinExistence type="predicted"/>
<feature type="compositionally biased region" description="Basic and acidic residues" evidence="1">
    <location>
        <begin position="175"/>
        <end position="185"/>
    </location>
</feature>
<dbReference type="Proteomes" id="UP000292702">
    <property type="component" value="Unassembled WGS sequence"/>
</dbReference>
<keyword evidence="3" id="KW-1185">Reference proteome</keyword>
<evidence type="ECO:0000313" key="3">
    <source>
        <dbReference type="Proteomes" id="UP000292702"/>
    </source>
</evidence>
<feature type="compositionally biased region" description="Basic and acidic residues" evidence="1">
    <location>
        <begin position="214"/>
        <end position="226"/>
    </location>
</feature>
<feature type="compositionally biased region" description="Basic and acidic residues" evidence="1">
    <location>
        <begin position="150"/>
        <end position="162"/>
    </location>
</feature>
<protein>
    <submittedName>
        <fullName evidence="2">Uncharacterized protein</fullName>
    </submittedName>
</protein>
<evidence type="ECO:0000256" key="1">
    <source>
        <dbReference type="SAM" id="MobiDB-lite"/>
    </source>
</evidence>
<feature type="region of interest" description="Disordered" evidence="1">
    <location>
        <begin position="93"/>
        <end position="226"/>
    </location>
</feature>
<name>A0A4R0RVK7_9APHY</name>
<organism evidence="2 3">
    <name type="scientific">Steccherinum ochraceum</name>
    <dbReference type="NCBI Taxonomy" id="92696"/>
    <lineage>
        <taxon>Eukaryota</taxon>
        <taxon>Fungi</taxon>
        <taxon>Dikarya</taxon>
        <taxon>Basidiomycota</taxon>
        <taxon>Agaricomycotina</taxon>
        <taxon>Agaricomycetes</taxon>
        <taxon>Polyporales</taxon>
        <taxon>Steccherinaceae</taxon>
        <taxon>Steccherinum</taxon>
    </lineage>
</organism>